<dbReference type="AlphaFoldDB" id="A0AAV0KGC0"/>
<name>A0AAV0KGC0_9ROSI</name>
<reference evidence="2" key="1">
    <citation type="submission" date="2022-08" db="EMBL/GenBank/DDBJ databases">
        <authorList>
            <person name="Gutierrez-Valencia J."/>
        </authorList>
    </citation>
    <scope>NUCLEOTIDE SEQUENCE</scope>
</reference>
<proteinExistence type="predicted"/>
<organism evidence="2 3">
    <name type="scientific">Linum tenue</name>
    <dbReference type="NCBI Taxonomy" id="586396"/>
    <lineage>
        <taxon>Eukaryota</taxon>
        <taxon>Viridiplantae</taxon>
        <taxon>Streptophyta</taxon>
        <taxon>Embryophyta</taxon>
        <taxon>Tracheophyta</taxon>
        <taxon>Spermatophyta</taxon>
        <taxon>Magnoliopsida</taxon>
        <taxon>eudicotyledons</taxon>
        <taxon>Gunneridae</taxon>
        <taxon>Pentapetalae</taxon>
        <taxon>rosids</taxon>
        <taxon>fabids</taxon>
        <taxon>Malpighiales</taxon>
        <taxon>Linaceae</taxon>
        <taxon>Linum</taxon>
    </lineage>
</organism>
<feature type="non-terminal residue" evidence="2">
    <location>
        <position position="1"/>
    </location>
</feature>
<comment type="caution">
    <text evidence="2">The sequence shown here is derived from an EMBL/GenBank/DDBJ whole genome shotgun (WGS) entry which is preliminary data.</text>
</comment>
<keyword evidence="3" id="KW-1185">Reference proteome</keyword>
<dbReference type="EMBL" id="CAMGYJ010000005">
    <property type="protein sequence ID" value="CAI0420753.1"/>
    <property type="molecule type" value="Genomic_DNA"/>
</dbReference>
<evidence type="ECO:0000256" key="1">
    <source>
        <dbReference type="SAM" id="Phobius"/>
    </source>
</evidence>
<accession>A0AAV0KGC0</accession>
<gene>
    <name evidence="2" type="ORF">LITE_LOCUS18474</name>
</gene>
<evidence type="ECO:0000313" key="2">
    <source>
        <dbReference type="EMBL" id="CAI0420753.1"/>
    </source>
</evidence>
<keyword evidence="1" id="KW-1133">Transmembrane helix</keyword>
<keyword evidence="1" id="KW-0812">Transmembrane</keyword>
<keyword evidence="1" id="KW-0472">Membrane</keyword>
<protein>
    <submittedName>
        <fullName evidence="2">Uncharacterized protein</fullName>
    </submittedName>
</protein>
<feature type="transmembrane region" description="Helical" evidence="1">
    <location>
        <begin position="21"/>
        <end position="38"/>
    </location>
</feature>
<dbReference type="Proteomes" id="UP001154282">
    <property type="component" value="Unassembled WGS sequence"/>
</dbReference>
<evidence type="ECO:0000313" key="3">
    <source>
        <dbReference type="Proteomes" id="UP001154282"/>
    </source>
</evidence>
<sequence length="41" mass="4604">SSESLLDRRCTNLSFGISKPLFVLLLFLLSTMLVRAIMVDC</sequence>